<comment type="caution">
    <text evidence="2">The sequence shown here is derived from an EMBL/GenBank/DDBJ whole genome shotgun (WGS) entry which is preliminary data.</text>
</comment>
<keyword evidence="3" id="KW-1185">Reference proteome</keyword>
<gene>
    <name evidence="2" type="ORF">BGZ65_005772</name>
</gene>
<accession>A0A9P6MB96</accession>
<evidence type="ECO:0000313" key="2">
    <source>
        <dbReference type="EMBL" id="KAF9986898.1"/>
    </source>
</evidence>
<dbReference type="OrthoDB" id="10020333at2759"/>
<organism evidence="2 3">
    <name type="scientific">Modicella reniformis</name>
    <dbReference type="NCBI Taxonomy" id="1440133"/>
    <lineage>
        <taxon>Eukaryota</taxon>
        <taxon>Fungi</taxon>
        <taxon>Fungi incertae sedis</taxon>
        <taxon>Mucoromycota</taxon>
        <taxon>Mortierellomycotina</taxon>
        <taxon>Mortierellomycetes</taxon>
        <taxon>Mortierellales</taxon>
        <taxon>Mortierellaceae</taxon>
        <taxon>Modicella</taxon>
    </lineage>
</organism>
<feature type="region of interest" description="Disordered" evidence="1">
    <location>
        <begin position="41"/>
        <end position="76"/>
    </location>
</feature>
<dbReference type="Proteomes" id="UP000749646">
    <property type="component" value="Unassembled WGS sequence"/>
</dbReference>
<sequence>MQTWFIKRTNDDIVISPTVHADDILECYLWFVREVSSDDQRYSEMPDEESVESILSEEEDRRKKRRKGVDDDWKPPSRLAKVGQKIQKVFTRSRRQKSEAGTRTRHTVIPAFSNLKLIASGERARTYSASWQAGVANGMEMILVTDFVGTSIIQEHLDSSDRAKIRTALSKIHELGVLHVILELRTFLSGALI</sequence>
<feature type="compositionally biased region" description="Acidic residues" evidence="1">
    <location>
        <begin position="45"/>
        <end position="58"/>
    </location>
</feature>
<name>A0A9P6MB96_9FUNG</name>
<dbReference type="EMBL" id="JAAAHW010003202">
    <property type="protein sequence ID" value="KAF9986898.1"/>
    <property type="molecule type" value="Genomic_DNA"/>
</dbReference>
<reference evidence="2" key="1">
    <citation type="journal article" date="2020" name="Fungal Divers.">
        <title>Resolving the Mortierellaceae phylogeny through synthesis of multi-gene phylogenetics and phylogenomics.</title>
        <authorList>
            <person name="Vandepol N."/>
            <person name="Liber J."/>
            <person name="Desiro A."/>
            <person name="Na H."/>
            <person name="Kennedy M."/>
            <person name="Barry K."/>
            <person name="Grigoriev I.V."/>
            <person name="Miller A.N."/>
            <person name="O'Donnell K."/>
            <person name="Stajich J.E."/>
            <person name="Bonito G."/>
        </authorList>
    </citation>
    <scope>NUCLEOTIDE SEQUENCE</scope>
    <source>
        <strain evidence="2">MES-2147</strain>
    </source>
</reference>
<evidence type="ECO:0000313" key="3">
    <source>
        <dbReference type="Proteomes" id="UP000749646"/>
    </source>
</evidence>
<protein>
    <submittedName>
        <fullName evidence="2">Uncharacterized protein</fullName>
    </submittedName>
</protein>
<evidence type="ECO:0000256" key="1">
    <source>
        <dbReference type="SAM" id="MobiDB-lite"/>
    </source>
</evidence>
<proteinExistence type="predicted"/>
<dbReference type="AlphaFoldDB" id="A0A9P6MB96"/>